<evidence type="ECO:0000259" key="3">
    <source>
        <dbReference type="Pfam" id="PF18962"/>
    </source>
</evidence>
<protein>
    <submittedName>
        <fullName evidence="4">T9SS type A sorting domain-containing protein</fullName>
    </submittedName>
</protein>
<dbReference type="RefSeq" id="WP_129436301.1">
    <property type="nucleotide sequence ID" value="NZ_SBKO01000004.1"/>
</dbReference>
<name>A0A4Q1K2N1_9FLAO</name>
<comment type="caution">
    <text evidence="4">The sequence shown here is derived from an EMBL/GenBank/DDBJ whole genome shotgun (WGS) entry which is preliminary data.</text>
</comment>
<reference evidence="5" key="1">
    <citation type="submission" date="2019-01" db="EMBL/GenBank/DDBJ databases">
        <title>Cytophagaceae bacterium strain CAR-16.</title>
        <authorList>
            <person name="Chen W.-M."/>
        </authorList>
    </citation>
    <scope>NUCLEOTIDE SEQUENCE [LARGE SCALE GENOMIC DNA]</scope>
    <source>
        <strain evidence="5">LLJ-11</strain>
    </source>
</reference>
<dbReference type="SUPFAM" id="SSF50965">
    <property type="entry name" value="Galactose oxidase, central domain"/>
    <property type="match status" value="1"/>
</dbReference>
<keyword evidence="1 2" id="KW-0732">Signal</keyword>
<dbReference type="Gene3D" id="2.130.10.10">
    <property type="entry name" value="YVTN repeat-like/Quinoprotein amine dehydrogenase"/>
    <property type="match status" value="1"/>
</dbReference>
<keyword evidence="5" id="KW-1185">Reference proteome</keyword>
<accession>A0A4Q1K2N1</accession>
<dbReference type="Pfam" id="PF18962">
    <property type="entry name" value="Por_Secre_tail"/>
    <property type="match status" value="1"/>
</dbReference>
<gene>
    <name evidence="4" type="ORF">EQG63_10370</name>
</gene>
<organism evidence="4 5">
    <name type="scientific">Flavobacterium amnicola</name>
    <dbReference type="NCBI Taxonomy" id="2506422"/>
    <lineage>
        <taxon>Bacteria</taxon>
        <taxon>Pseudomonadati</taxon>
        <taxon>Bacteroidota</taxon>
        <taxon>Flavobacteriia</taxon>
        <taxon>Flavobacteriales</taxon>
        <taxon>Flavobacteriaceae</taxon>
        <taxon>Flavobacterium</taxon>
    </lineage>
</organism>
<dbReference type="OrthoDB" id="1403372at2"/>
<feature type="domain" description="Secretion system C-terminal sorting" evidence="3">
    <location>
        <begin position="425"/>
        <end position="490"/>
    </location>
</feature>
<dbReference type="PANTHER" id="PTHR36220:SF1">
    <property type="entry name" value="GAMMA TUBULIN COMPLEX COMPONENT C-TERMINAL DOMAIN-CONTAINING PROTEIN"/>
    <property type="match status" value="1"/>
</dbReference>
<dbReference type="Pfam" id="PF14312">
    <property type="entry name" value="FG-GAP_2"/>
    <property type="match status" value="1"/>
</dbReference>
<dbReference type="InterPro" id="IPR015943">
    <property type="entry name" value="WD40/YVTN_repeat-like_dom_sf"/>
</dbReference>
<proteinExistence type="predicted"/>
<feature type="signal peptide" evidence="2">
    <location>
        <begin position="1"/>
        <end position="19"/>
    </location>
</feature>
<dbReference type="PANTHER" id="PTHR36220">
    <property type="entry name" value="UNNAMED PRODUCT"/>
    <property type="match status" value="1"/>
</dbReference>
<dbReference type="NCBIfam" id="TIGR04183">
    <property type="entry name" value="Por_Secre_tail"/>
    <property type="match status" value="1"/>
</dbReference>
<dbReference type="EMBL" id="SBKO01000004">
    <property type="protein sequence ID" value="RXR17878.1"/>
    <property type="molecule type" value="Genomic_DNA"/>
</dbReference>
<dbReference type="InterPro" id="IPR026444">
    <property type="entry name" value="Secre_tail"/>
</dbReference>
<evidence type="ECO:0000313" key="4">
    <source>
        <dbReference type="EMBL" id="RXR17878.1"/>
    </source>
</evidence>
<evidence type="ECO:0000256" key="1">
    <source>
        <dbReference type="ARBA" id="ARBA00022729"/>
    </source>
</evidence>
<dbReference type="Proteomes" id="UP000290283">
    <property type="component" value="Unassembled WGS sequence"/>
</dbReference>
<dbReference type="InterPro" id="IPR011043">
    <property type="entry name" value="Gal_Oxase/kelch_b-propeller"/>
</dbReference>
<evidence type="ECO:0000256" key="2">
    <source>
        <dbReference type="SAM" id="SignalP"/>
    </source>
</evidence>
<sequence length="492" mass="51131">MKKNLLQILLLILANNLMAQSKIGSDINGGAPDDVLGFTVSLSSNGSRVATGAPYNTVSSINGYAHVHEKVSNAWTLRGTAIAGEALSDNFGRVAISGDGTRLISGASTNDGNGVDSGHVRVYNYNGTNWAQMGTDINGEAAGDQFGVKTAISNDGTVIAVGAHLNDGAGVDAGHVRVYSWNGSSWIQRGTDINGSAAGDEFGTAVSLSPDGTKLAVGARKYDGFAQNTGHVKVYNWNGSSWVLMGSEIQITSGALANDNFGSSVAISNTGTRVVIGASLADNGATTNCGQVRVYNYSGSVWSQLGGIIYGTQVDMYLGNAVAINGAGDAIFVGAPGYDASASNTNRGLARYYKWNGTTWNTVGTSIIGNGQNGEQLGYAVALSNDGNTAAVGIPTNPAFGYVQIYDYTAALSANEFSLNNKFNLFPNPANDSFEITSAFEINKVEIYSLQGQLIKAVEGQKTVSVADLPTGIYSLIISSEEGKGTKKLIKN</sequence>
<dbReference type="AlphaFoldDB" id="A0A4Q1K2N1"/>
<feature type="chain" id="PRO_5020383819" evidence="2">
    <location>
        <begin position="20"/>
        <end position="492"/>
    </location>
</feature>
<evidence type="ECO:0000313" key="5">
    <source>
        <dbReference type="Proteomes" id="UP000290283"/>
    </source>
</evidence>
<dbReference type="InterPro" id="IPR013517">
    <property type="entry name" value="FG-GAP"/>
</dbReference>